<dbReference type="EMBL" id="MFHS01000046">
    <property type="protein sequence ID" value="OGF80427.1"/>
    <property type="molecule type" value="Genomic_DNA"/>
</dbReference>
<comment type="caution">
    <text evidence="1">The sequence shown here is derived from an EMBL/GenBank/DDBJ whole genome shotgun (WGS) entry which is preliminary data.</text>
</comment>
<sequence length="353" mass="41350">MEINTLIIGYMPLADTAGKKKREVRDDEYYKELFSGRDLGTLHYAPHQDWQKKCDEINPILIIVLGGDYYAEQVKNYKNDALLYAIEDAGHVFYRKAEIEEKKAKHWEVLTEIEGVIKKITEDGEAELPSVRKFASMSYDDMYKMLIQSIIGDKEDLRQKAWSLLTDNTVHKNFIWMRAQMLMEVWQHSDGKKKEEFLCMAMDQHIENGSARKLADFTDADGQQYHQYMFMFYNGEDANYIRRIPFGTKGQDKYTYEAILDKYETPNGLRVMFEAGELKKKKDEYFKSEAEKVLRVLKDWQINPAKSKKDLGVMPWQEEDSVDTPLSGEEVNSLRWFLKKHDPASDFFDSTPK</sequence>
<evidence type="ECO:0000313" key="1">
    <source>
        <dbReference type="EMBL" id="OGF80427.1"/>
    </source>
</evidence>
<dbReference type="Proteomes" id="UP000178299">
    <property type="component" value="Unassembled WGS sequence"/>
</dbReference>
<dbReference type="AlphaFoldDB" id="A0A1F5WXR4"/>
<protein>
    <submittedName>
        <fullName evidence="1">Uncharacterized protein</fullName>
    </submittedName>
</protein>
<reference evidence="1 2" key="1">
    <citation type="journal article" date="2016" name="Nat. Commun.">
        <title>Thousands of microbial genomes shed light on interconnected biogeochemical processes in an aquifer system.</title>
        <authorList>
            <person name="Anantharaman K."/>
            <person name="Brown C.T."/>
            <person name="Hug L.A."/>
            <person name="Sharon I."/>
            <person name="Castelle C.J."/>
            <person name="Probst A.J."/>
            <person name="Thomas B.C."/>
            <person name="Singh A."/>
            <person name="Wilkins M.J."/>
            <person name="Karaoz U."/>
            <person name="Brodie E.L."/>
            <person name="Williams K.H."/>
            <person name="Hubbard S.S."/>
            <person name="Banfield J.F."/>
        </authorList>
    </citation>
    <scope>NUCLEOTIDE SEQUENCE [LARGE SCALE GENOMIC DNA]</scope>
</reference>
<gene>
    <name evidence="1" type="ORF">A2W48_02970</name>
</gene>
<evidence type="ECO:0000313" key="2">
    <source>
        <dbReference type="Proteomes" id="UP000178299"/>
    </source>
</evidence>
<name>A0A1F5WXR4_9BACT</name>
<accession>A0A1F5WXR4</accession>
<organism evidence="1 2">
    <name type="scientific">Candidatus Giovannonibacteria bacterium RIFCSPHIGHO2_12_44_12</name>
    <dbReference type="NCBI Taxonomy" id="1798340"/>
    <lineage>
        <taxon>Bacteria</taxon>
        <taxon>Candidatus Giovannoniibacteriota</taxon>
    </lineage>
</organism>
<proteinExistence type="predicted"/>